<protein>
    <submittedName>
        <fullName evidence="3">Lysophospholipid acyltransferase family protein</fullName>
        <ecNumber evidence="3">2.3.1.-</ecNumber>
    </submittedName>
</protein>
<dbReference type="CDD" id="cd07992">
    <property type="entry name" value="LPLAT_AAK14816-like"/>
    <property type="match status" value="1"/>
</dbReference>
<dbReference type="SUPFAM" id="SSF69593">
    <property type="entry name" value="Glycerol-3-phosphate (1)-acyltransferase"/>
    <property type="match status" value="1"/>
</dbReference>
<evidence type="ECO:0000313" key="3">
    <source>
        <dbReference type="EMBL" id="MDO1446048.1"/>
    </source>
</evidence>
<keyword evidence="4" id="KW-1185">Reference proteome</keyword>
<keyword evidence="1" id="KW-1133">Transmembrane helix</keyword>
<evidence type="ECO:0000259" key="2">
    <source>
        <dbReference type="SMART" id="SM00563"/>
    </source>
</evidence>
<accession>A0ABT8R443</accession>
<feature type="transmembrane region" description="Helical" evidence="1">
    <location>
        <begin position="346"/>
        <end position="367"/>
    </location>
</feature>
<dbReference type="EC" id="2.3.1.-" evidence="3"/>
<keyword evidence="3" id="KW-0012">Acyltransferase</keyword>
<feature type="transmembrane region" description="Helical" evidence="1">
    <location>
        <begin position="379"/>
        <end position="400"/>
    </location>
</feature>
<keyword evidence="1" id="KW-0812">Transmembrane</keyword>
<dbReference type="GO" id="GO:0016746">
    <property type="term" value="F:acyltransferase activity"/>
    <property type="evidence" value="ECO:0007669"/>
    <property type="project" value="UniProtKB-KW"/>
</dbReference>
<dbReference type="InterPro" id="IPR002123">
    <property type="entry name" value="Plipid/glycerol_acylTrfase"/>
</dbReference>
<sequence>MYALLKLIVQLALRVFYKDIHVQIKGAIPKNGPLLVVSNHPNTFMDPIVIASILPQQVYFLTNGSVFKNPFIGWLLGKMHMIPIYRKEDVNGQAPDNRASFAKCFDFLANKGTLLIFPEGSSVHERRLRKLKTGTARIALGAEAEHEFTLGVQILTIGLNYSDPIRFRSELFVNIDAPIAVAEYASAYLKDPVEAVNQLTEQMRLRLEKHVIITRTQEEDALAANIEAVYKSRLVKELNINEEEPEQEFLLTKNILEAIRFFEEKAPARVQQIQANLADYQNSLRQLRLEEEVFHKKDNRKGFYTIFISILYILLGFPLYLYGLINNYIPYIIPSKVASLIIRDKVYRAPLMMTIGIFSFSLCYSLQVHLFHQLISPSGWYTAAYAGSLPISGFFVLHYWNYLVSFYQNWTFASIVRSRKSQVAAIIRKRLIILRELENARKEYNTYLQMHKKAVKKM</sequence>
<dbReference type="Pfam" id="PF01553">
    <property type="entry name" value="Acyltransferase"/>
    <property type="match status" value="1"/>
</dbReference>
<gene>
    <name evidence="3" type="ORF">Q0590_07290</name>
</gene>
<feature type="domain" description="Phospholipid/glycerol acyltransferase" evidence="2">
    <location>
        <begin position="34"/>
        <end position="162"/>
    </location>
</feature>
<organism evidence="3 4">
    <name type="scientific">Rhodocytophaga aerolata</name>
    <dbReference type="NCBI Taxonomy" id="455078"/>
    <lineage>
        <taxon>Bacteria</taxon>
        <taxon>Pseudomonadati</taxon>
        <taxon>Bacteroidota</taxon>
        <taxon>Cytophagia</taxon>
        <taxon>Cytophagales</taxon>
        <taxon>Rhodocytophagaceae</taxon>
        <taxon>Rhodocytophaga</taxon>
    </lineage>
</organism>
<dbReference type="RefSeq" id="WP_302036851.1">
    <property type="nucleotide sequence ID" value="NZ_JAUKPO010000003.1"/>
</dbReference>
<dbReference type="SMART" id="SM00563">
    <property type="entry name" value="PlsC"/>
    <property type="match status" value="1"/>
</dbReference>
<name>A0ABT8R443_9BACT</name>
<comment type="caution">
    <text evidence="3">The sequence shown here is derived from an EMBL/GenBank/DDBJ whole genome shotgun (WGS) entry which is preliminary data.</text>
</comment>
<feature type="transmembrane region" description="Helical" evidence="1">
    <location>
        <begin position="303"/>
        <end position="325"/>
    </location>
</feature>
<dbReference type="EMBL" id="JAUKPO010000003">
    <property type="protein sequence ID" value="MDO1446048.1"/>
    <property type="molecule type" value="Genomic_DNA"/>
</dbReference>
<reference evidence="3" key="1">
    <citation type="submission" date="2023-07" db="EMBL/GenBank/DDBJ databases">
        <title>The genome sequence of Rhodocytophaga aerolata KACC 12507.</title>
        <authorList>
            <person name="Zhang X."/>
        </authorList>
    </citation>
    <scope>NUCLEOTIDE SEQUENCE</scope>
    <source>
        <strain evidence="3">KACC 12507</strain>
    </source>
</reference>
<keyword evidence="3" id="KW-0808">Transferase</keyword>
<dbReference type="PANTHER" id="PTHR31605">
    <property type="entry name" value="GLYCEROL-3-PHOSPHATE O-ACYLTRANSFERASE 1"/>
    <property type="match status" value="1"/>
</dbReference>
<dbReference type="Proteomes" id="UP001168528">
    <property type="component" value="Unassembled WGS sequence"/>
</dbReference>
<dbReference type="PANTHER" id="PTHR31605:SF0">
    <property type="entry name" value="GLYCEROL-3-PHOSPHATE O-ACYLTRANSFERASE 1"/>
    <property type="match status" value="1"/>
</dbReference>
<keyword evidence="1" id="KW-0472">Membrane</keyword>
<dbReference type="InterPro" id="IPR052744">
    <property type="entry name" value="GPAT/DAPAT"/>
</dbReference>
<evidence type="ECO:0000256" key="1">
    <source>
        <dbReference type="SAM" id="Phobius"/>
    </source>
</evidence>
<proteinExistence type="predicted"/>
<evidence type="ECO:0000313" key="4">
    <source>
        <dbReference type="Proteomes" id="UP001168528"/>
    </source>
</evidence>